<evidence type="ECO:0000313" key="3">
    <source>
        <dbReference type="EMBL" id="OLP76058.1"/>
    </source>
</evidence>
<evidence type="ECO:0000313" key="4">
    <source>
        <dbReference type="Proteomes" id="UP000186817"/>
    </source>
</evidence>
<comment type="caution">
    <text evidence="3">The sequence shown here is derived from an EMBL/GenBank/DDBJ whole genome shotgun (WGS) entry which is preliminary data.</text>
</comment>
<proteinExistence type="predicted"/>
<keyword evidence="1" id="KW-0175">Coiled coil</keyword>
<name>A0A1Q9BZF6_SYMMI</name>
<dbReference type="Proteomes" id="UP000186817">
    <property type="component" value="Unassembled WGS sequence"/>
</dbReference>
<sequence>MAAEVPVPSSDEDRAGSPKNQRLEHGGGTRRRESGGAVTLDDLRTLLHQQSESIAESQTRAIRGAVAELRAATAAELQGIKSELSRHADYISQLREQNDRLEARVLAVESQKSEGSTVYPGSYGGDAGHQKNLVILGGWDADTHKADLLPELEELLQRIGVRDQFQDIFTTGPRRGHAMGLVKWPTGVSEQELKRRLIRLVQEIRGASMAASSMPNGKTRRPQVFVFAADAGTAEKVCGHGSGLRCLSVVSGDADVCVCKWWWPCAAVVDGAALKVAERRKRATYPELERGGPQKLVVLGSEVGGRWNEQARRLVQDLVRLKGHRAPRALRAAASGAWARRWWSMLSVAVQQAVASKRPAQR</sequence>
<feature type="compositionally biased region" description="Basic and acidic residues" evidence="2">
    <location>
        <begin position="11"/>
        <end position="34"/>
    </location>
</feature>
<protein>
    <submittedName>
        <fullName evidence="3">Uncharacterized protein</fullName>
    </submittedName>
</protein>
<gene>
    <name evidence="3" type="ORF">AK812_SmicGene44057</name>
</gene>
<feature type="coiled-coil region" evidence="1">
    <location>
        <begin position="84"/>
        <end position="111"/>
    </location>
</feature>
<dbReference type="AlphaFoldDB" id="A0A1Q9BZF6"/>
<keyword evidence="4" id="KW-1185">Reference proteome</keyword>
<organism evidence="3 4">
    <name type="scientific">Symbiodinium microadriaticum</name>
    <name type="common">Dinoflagellate</name>
    <name type="synonym">Zooxanthella microadriatica</name>
    <dbReference type="NCBI Taxonomy" id="2951"/>
    <lineage>
        <taxon>Eukaryota</taxon>
        <taxon>Sar</taxon>
        <taxon>Alveolata</taxon>
        <taxon>Dinophyceae</taxon>
        <taxon>Suessiales</taxon>
        <taxon>Symbiodiniaceae</taxon>
        <taxon>Symbiodinium</taxon>
    </lineage>
</organism>
<evidence type="ECO:0000256" key="1">
    <source>
        <dbReference type="SAM" id="Coils"/>
    </source>
</evidence>
<reference evidence="3 4" key="1">
    <citation type="submission" date="2016-02" db="EMBL/GenBank/DDBJ databases">
        <title>Genome analysis of coral dinoflagellate symbionts highlights evolutionary adaptations to a symbiotic lifestyle.</title>
        <authorList>
            <person name="Aranda M."/>
            <person name="Li Y."/>
            <person name="Liew Y.J."/>
            <person name="Baumgarten S."/>
            <person name="Simakov O."/>
            <person name="Wilson M."/>
            <person name="Piel J."/>
            <person name="Ashoor H."/>
            <person name="Bougouffa S."/>
            <person name="Bajic V.B."/>
            <person name="Ryu T."/>
            <person name="Ravasi T."/>
            <person name="Bayer T."/>
            <person name="Micklem G."/>
            <person name="Kim H."/>
            <person name="Bhak J."/>
            <person name="Lajeunesse T.C."/>
            <person name="Voolstra C.R."/>
        </authorList>
    </citation>
    <scope>NUCLEOTIDE SEQUENCE [LARGE SCALE GENOMIC DNA]</scope>
    <source>
        <strain evidence="3 4">CCMP2467</strain>
    </source>
</reference>
<evidence type="ECO:0000256" key="2">
    <source>
        <dbReference type="SAM" id="MobiDB-lite"/>
    </source>
</evidence>
<accession>A0A1Q9BZF6</accession>
<dbReference type="EMBL" id="LSRX01002154">
    <property type="protein sequence ID" value="OLP76058.1"/>
    <property type="molecule type" value="Genomic_DNA"/>
</dbReference>
<feature type="region of interest" description="Disordered" evidence="2">
    <location>
        <begin position="1"/>
        <end position="36"/>
    </location>
</feature>